<evidence type="ECO:0000313" key="3">
    <source>
        <dbReference type="Proteomes" id="UP000054544"/>
    </source>
</evidence>
<dbReference type="Proteomes" id="UP000054544">
    <property type="component" value="Unassembled WGS sequence"/>
</dbReference>
<feature type="compositionally biased region" description="Polar residues" evidence="1">
    <location>
        <begin position="78"/>
        <end position="93"/>
    </location>
</feature>
<organism evidence="2 3">
    <name type="scientific">Metarhizium anisopliae BRIP 53293</name>
    <dbReference type="NCBI Taxonomy" id="1291518"/>
    <lineage>
        <taxon>Eukaryota</taxon>
        <taxon>Fungi</taxon>
        <taxon>Dikarya</taxon>
        <taxon>Ascomycota</taxon>
        <taxon>Pezizomycotina</taxon>
        <taxon>Sordariomycetes</taxon>
        <taxon>Hypocreomycetidae</taxon>
        <taxon>Hypocreales</taxon>
        <taxon>Clavicipitaceae</taxon>
        <taxon>Metarhizium</taxon>
    </lineage>
</organism>
<dbReference type="AlphaFoldDB" id="A0A0D9NID7"/>
<evidence type="ECO:0000313" key="2">
    <source>
        <dbReference type="EMBL" id="KJK73797.1"/>
    </source>
</evidence>
<protein>
    <submittedName>
        <fullName evidence="2">Uncharacterized protein</fullName>
    </submittedName>
</protein>
<gene>
    <name evidence="2" type="ORF">H634G_10903</name>
</gene>
<proteinExistence type="predicted"/>
<evidence type="ECO:0000256" key="1">
    <source>
        <dbReference type="SAM" id="MobiDB-lite"/>
    </source>
</evidence>
<feature type="compositionally biased region" description="Basic and acidic residues" evidence="1">
    <location>
        <begin position="138"/>
        <end position="148"/>
    </location>
</feature>
<feature type="region of interest" description="Disordered" evidence="1">
    <location>
        <begin position="68"/>
        <end position="168"/>
    </location>
</feature>
<name>A0A0D9NID7_METAN</name>
<reference evidence="3" key="1">
    <citation type="journal article" date="2014" name="BMC Genomics">
        <title>The genome sequence of the biocontrol fungus Metarhizium anisopliae and comparative genomics of Metarhizium species.</title>
        <authorList>
            <person name="Pattemore J.A."/>
            <person name="Hane J.K."/>
            <person name="Williams A.H."/>
            <person name="Wilson B.A."/>
            <person name="Stodart B.J."/>
            <person name="Ash G.J."/>
        </authorList>
    </citation>
    <scope>NUCLEOTIDE SEQUENCE [LARGE SCALE GENOMIC DNA]</scope>
    <source>
        <strain evidence="3">BRIP 53293</strain>
    </source>
</reference>
<dbReference type="EMBL" id="KE384777">
    <property type="protein sequence ID" value="KJK73797.1"/>
    <property type="molecule type" value="Genomic_DNA"/>
</dbReference>
<feature type="compositionally biased region" description="Low complexity" evidence="1">
    <location>
        <begin position="114"/>
        <end position="123"/>
    </location>
</feature>
<keyword evidence="3" id="KW-1185">Reference proteome</keyword>
<sequence>MPSRDTPRSENGEEEYGDVFPQHLARLQALTLYRQPNLTRRTLRSHQGVFNFTILQCKSRGYGQAHGFFQPPPMVDQSGISEFASPTISQGSQNEEEHLVQTEDGSDEQEATIPSSPDPSLSPADNRSETDATDYEEGDRLRGMDAHDSLPPLSDEDKATWVRGMGGR</sequence>
<accession>A0A0D9NID7</accession>